<dbReference type="AlphaFoldDB" id="A0A0E9NPN1"/>
<protein>
    <submittedName>
        <fullName evidence="2">Uncharacterized protein</fullName>
    </submittedName>
</protein>
<organism evidence="2 3">
    <name type="scientific">Saitoella complicata (strain BCRC 22490 / CBS 7301 / JCM 7358 / NBRC 10748 / NRRL Y-17804)</name>
    <dbReference type="NCBI Taxonomy" id="698492"/>
    <lineage>
        <taxon>Eukaryota</taxon>
        <taxon>Fungi</taxon>
        <taxon>Dikarya</taxon>
        <taxon>Ascomycota</taxon>
        <taxon>Taphrinomycotina</taxon>
        <taxon>Taphrinomycotina incertae sedis</taxon>
        <taxon>Saitoella</taxon>
    </lineage>
</organism>
<keyword evidence="3" id="KW-1185">Reference proteome</keyword>
<feature type="compositionally biased region" description="Basic residues" evidence="1">
    <location>
        <begin position="99"/>
        <end position="120"/>
    </location>
</feature>
<evidence type="ECO:0000256" key="1">
    <source>
        <dbReference type="SAM" id="MobiDB-lite"/>
    </source>
</evidence>
<dbReference type="Proteomes" id="UP000033140">
    <property type="component" value="Unassembled WGS sequence"/>
</dbReference>
<reference evidence="2 3" key="1">
    <citation type="journal article" date="2011" name="J. Gen. Appl. Microbiol.">
        <title>Draft genome sequencing of the enigmatic yeast Saitoella complicata.</title>
        <authorList>
            <person name="Nishida H."/>
            <person name="Hamamoto M."/>
            <person name="Sugiyama J."/>
        </authorList>
    </citation>
    <scope>NUCLEOTIDE SEQUENCE [LARGE SCALE GENOMIC DNA]</scope>
    <source>
        <strain evidence="2 3">NRRL Y-17804</strain>
    </source>
</reference>
<sequence length="141" mass="16752">MVYQSQKLLYSSRANILHVRTCFVVLMPSPVEKLVEVTLVETKINRRVALDSLHLKVRHKQDLTIRDTWRNFLPIRRWDRYRNRSKSENVVMEQQRGRSSSRSRSNKVHLIQLRKKHKPNPSHTNTGSKERGKNPTQRRST</sequence>
<gene>
    <name evidence="2" type="ORF">G7K_5856-t1</name>
</gene>
<feature type="region of interest" description="Disordered" evidence="1">
    <location>
        <begin position="84"/>
        <end position="141"/>
    </location>
</feature>
<evidence type="ECO:0000313" key="3">
    <source>
        <dbReference type="Proteomes" id="UP000033140"/>
    </source>
</evidence>
<dbReference type="EMBL" id="BACD03000052">
    <property type="protein sequence ID" value="GAO51763.1"/>
    <property type="molecule type" value="Genomic_DNA"/>
</dbReference>
<name>A0A0E9NPN1_SAICN</name>
<proteinExistence type="predicted"/>
<reference evidence="2 3" key="3">
    <citation type="journal article" date="2015" name="Genome Announc.">
        <title>Draft Genome Sequence of the Archiascomycetous Yeast Saitoella complicata.</title>
        <authorList>
            <person name="Yamauchi K."/>
            <person name="Kondo S."/>
            <person name="Hamamoto M."/>
            <person name="Takahashi Y."/>
            <person name="Ogura Y."/>
            <person name="Hayashi T."/>
            <person name="Nishida H."/>
        </authorList>
    </citation>
    <scope>NUCLEOTIDE SEQUENCE [LARGE SCALE GENOMIC DNA]</scope>
    <source>
        <strain evidence="2 3">NRRL Y-17804</strain>
    </source>
</reference>
<comment type="caution">
    <text evidence="2">The sequence shown here is derived from an EMBL/GenBank/DDBJ whole genome shotgun (WGS) entry which is preliminary data.</text>
</comment>
<evidence type="ECO:0000313" key="2">
    <source>
        <dbReference type="EMBL" id="GAO51763.1"/>
    </source>
</evidence>
<reference evidence="2 3" key="2">
    <citation type="journal article" date="2014" name="J. Gen. Appl. Microbiol.">
        <title>The early diverging ascomycetous budding yeast Saitoella complicata has three histone deacetylases belonging to the Clr6, Hos2, and Rpd3 lineages.</title>
        <authorList>
            <person name="Nishida H."/>
            <person name="Matsumoto T."/>
            <person name="Kondo S."/>
            <person name="Hamamoto M."/>
            <person name="Yoshikawa H."/>
        </authorList>
    </citation>
    <scope>NUCLEOTIDE SEQUENCE [LARGE SCALE GENOMIC DNA]</scope>
    <source>
        <strain evidence="2 3">NRRL Y-17804</strain>
    </source>
</reference>
<accession>A0A0E9NPN1</accession>